<dbReference type="InterPro" id="IPR046336">
    <property type="entry name" value="Lon_prtase_N_sf"/>
</dbReference>
<keyword evidence="3" id="KW-1185">Reference proteome</keyword>
<sequence>MFPLGSVLFPAMPLPLRVFEPRYLQMLQDLLPDGPAEFGVVLIERGQEVGGGEKRFDVGTVCQVAELKVADGYLALLGEGTRRIEIVEWTSEDPYPRARVRDLPPLEWDDDLQERFDQTEALVRRTLARASEFDDLSWSPSVQLSDDPVDALWQLAAIAPLGALDQLRLLRCRTARELVDAIFAATQDAGETYDARGL</sequence>
<dbReference type="AlphaFoldDB" id="A0A371PDL9"/>
<dbReference type="InterPro" id="IPR003111">
    <property type="entry name" value="Lon_prtase_N"/>
</dbReference>
<evidence type="ECO:0000259" key="1">
    <source>
        <dbReference type="PROSITE" id="PS51787"/>
    </source>
</evidence>
<dbReference type="PANTHER" id="PTHR46732:SF8">
    <property type="entry name" value="ATP-DEPENDENT PROTEASE LA (LON) DOMAIN PROTEIN"/>
    <property type="match status" value="1"/>
</dbReference>
<dbReference type="PANTHER" id="PTHR46732">
    <property type="entry name" value="ATP-DEPENDENT PROTEASE LA (LON) DOMAIN PROTEIN"/>
    <property type="match status" value="1"/>
</dbReference>
<dbReference type="Proteomes" id="UP000265581">
    <property type="component" value="Unassembled WGS sequence"/>
</dbReference>
<accession>A0A371PDL9</accession>
<dbReference type="OrthoDB" id="25394at2"/>
<proteinExistence type="predicted"/>
<gene>
    <name evidence="2" type="ORF">DX116_06485</name>
</gene>
<dbReference type="Gene3D" id="2.30.130.40">
    <property type="entry name" value="LON domain-like"/>
    <property type="match status" value="1"/>
</dbReference>
<dbReference type="SUPFAM" id="SSF88697">
    <property type="entry name" value="PUA domain-like"/>
    <property type="match status" value="1"/>
</dbReference>
<dbReference type="EMBL" id="QUBR01000001">
    <property type="protein sequence ID" value="REK74053.1"/>
    <property type="molecule type" value="Genomic_DNA"/>
</dbReference>
<reference evidence="2 3" key="1">
    <citation type="submission" date="2018-08" db="EMBL/GenBank/DDBJ databases">
        <title>Aeromicrobium sp. M2KJ-4, whole genome shotgun sequence.</title>
        <authorList>
            <person name="Tuo L."/>
        </authorList>
    </citation>
    <scope>NUCLEOTIDE SEQUENCE [LARGE SCALE GENOMIC DNA]</scope>
    <source>
        <strain evidence="2 3">M2KJ-4</strain>
    </source>
</reference>
<dbReference type="Pfam" id="PF02190">
    <property type="entry name" value="LON_substr_bdg"/>
    <property type="match status" value="1"/>
</dbReference>
<name>A0A371PDL9_9ACTN</name>
<dbReference type="InterPro" id="IPR015947">
    <property type="entry name" value="PUA-like_sf"/>
</dbReference>
<feature type="domain" description="Lon N-terminal" evidence="1">
    <location>
        <begin position="1"/>
        <end position="190"/>
    </location>
</feature>
<organism evidence="2 3">
    <name type="scientific">Aeromicrobium endophyticum</name>
    <dbReference type="NCBI Taxonomy" id="2292704"/>
    <lineage>
        <taxon>Bacteria</taxon>
        <taxon>Bacillati</taxon>
        <taxon>Actinomycetota</taxon>
        <taxon>Actinomycetes</taxon>
        <taxon>Propionibacteriales</taxon>
        <taxon>Nocardioidaceae</taxon>
        <taxon>Aeromicrobium</taxon>
    </lineage>
</organism>
<dbReference type="PROSITE" id="PS51787">
    <property type="entry name" value="LON_N"/>
    <property type="match status" value="1"/>
</dbReference>
<dbReference type="SMART" id="SM00464">
    <property type="entry name" value="LON"/>
    <property type="match status" value="1"/>
</dbReference>
<evidence type="ECO:0000313" key="2">
    <source>
        <dbReference type="EMBL" id="REK74053.1"/>
    </source>
</evidence>
<comment type="caution">
    <text evidence="2">The sequence shown here is derived from an EMBL/GenBank/DDBJ whole genome shotgun (WGS) entry which is preliminary data.</text>
</comment>
<protein>
    <submittedName>
        <fullName evidence="2">Peptidase S16</fullName>
    </submittedName>
</protein>
<evidence type="ECO:0000313" key="3">
    <source>
        <dbReference type="Proteomes" id="UP000265581"/>
    </source>
</evidence>